<name>A0A3G4RIR1_KLEPN</name>
<protein>
    <submittedName>
        <fullName evidence="2">3-methylaspartate ammonia-lyase</fullName>
    </submittedName>
</protein>
<dbReference type="EMBL" id="MK104259">
    <property type="protein sequence ID" value="AYU65543.1"/>
    <property type="molecule type" value="Genomic_DNA"/>
</dbReference>
<evidence type="ECO:0000313" key="2">
    <source>
        <dbReference type="EMBL" id="AYU65543.1"/>
    </source>
</evidence>
<accession>A0A3G4RIR1</accession>
<sequence length="464" mass="49867">MSESSNELRILSPTAILGYGFPVSSFEKGMALAPHVVAVDAGSTDPGPYYLGAGISFTDRAAVKRDVKIILCATRKAGIPFIVGSAGGAGGTPHLEWLADIVREIAYEENLSFKMALIDSEIDKDVVLSALLAGEIKPCGTWDALNPERIKSSERIVAQIGVEPIIAALKEDVDVVIAGRTYDPAVFAALPVMKGFDEGLALHMGKILECAAIACSPGSGSDCMFAVLKDDHFLIHPLNETRKCTVNSVAAHTLYEKSNPTRLPGPGGVLDLTETVFEQLNDNTVKVSGSKHIHTAYELKLEGAALSGYRTVSFAGVRDPIFISQIDEIIKAVRDRTTDNFSDYSESDYKLYFRVYGKNGVMGESEPLADAVPHEIGIIIDAVARTQLLANTICGFARSTMLHYGYPGRISTAGNLAFPYSPSDFKAGEVYGFSVYHLMRARDPLGHSKNSFETVNGGLNGQAH</sequence>
<dbReference type="Pfam" id="PF07287">
    <property type="entry name" value="AtuA"/>
    <property type="match status" value="1"/>
</dbReference>
<feature type="domain" description="Acyclic terpene utilisation N-terminal" evidence="1">
    <location>
        <begin position="95"/>
        <end position="390"/>
    </location>
</feature>
<dbReference type="InterPro" id="IPR010839">
    <property type="entry name" value="AtuA_N"/>
</dbReference>
<geneLocation type="plasmid" evidence="2">
    <name>pHNLC3</name>
</geneLocation>
<dbReference type="AlphaFoldDB" id="A0A3G4RIR1"/>
<dbReference type="GO" id="GO:0016829">
    <property type="term" value="F:lyase activity"/>
    <property type="evidence" value="ECO:0007669"/>
    <property type="project" value="UniProtKB-KW"/>
</dbReference>
<evidence type="ECO:0000259" key="1">
    <source>
        <dbReference type="Pfam" id="PF07287"/>
    </source>
</evidence>
<organism evidence="2">
    <name type="scientific">Klebsiella pneumoniae</name>
    <dbReference type="NCBI Taxonomy" id="573"/>
    <lineage>
        <taxon>Bacteria</taxon>
        <taxon>Pseudomonadati</taxon>
        <taxon>Pseudomonadota</taxon>
        <taxon>Gammaproteobacteria</taxon>
        <taxon>Enterobacterales</taxon>
        <taxon>Enterobacteriaceae</taxon>
        <taxon>Klebsiella/Raoultella group</taxon>
        <taxon>Klebsiella</taxon>
        <taxon>Klebsiella pneumoniae complex</taxon>
    </lineage>
</organism>
<proteinExistence type="predicted"/>
<keyword evidence="2" id="KW-0614">Plasmid</keyword>
<reference evidence="2" key="1">
    <citation type="submission" date="2018-10" db="EMBL/GenBank/DDBJ databases">
        <title>Complete sequence of plasmid pHNLC3.</title>
        <authorList>
            <person name="Liu J.H."/>
            <person name="Huang X.Y."/>
            <person name="Lv L.C."/>
        </authorList>
    </citation>
    <scope>NUCLEOTIDE SEQUENCE</scope>
    <source>
        <strain evidence="2">LC3</strain>
        <plasmid evidence="2">pHNLC3</plasmid>
    </source>
</reference>
<keyword evidence="2" id="KW-0456">Lyase</keyword>
<dbReference type="RefSeq" id="WP_038992483.1">
    <property type="nucleotide sequence ID" value="NZ_CP054968.1"/>
</dbReference>